<dbReference type="GO" id="GO:0008270">
    <property type="term" value="F:zinc ion binding"/>
    <property type="evidence" value="ECO:0007669"/>
    <property type="project" value="InterPro"/>
</dbReference>
<dbReference type="PROSITE" id="PS00463">
    <property type="entry name" value="ZN2_CY6_FUNGAL_1"/>
    <property type="match status" value="1"/>
</dbReference>
<evidence type="ECO:0000313" key="5">
    <source>
        <dbReference type="Proteomes" id="UP001302126"/>
    </source>
</evidence>
<dbReference type="Gene3D" id="4.10.240.10">
    <property type="entry name" value="Zn(2)-C6 fungal-type DNA-binding domain"/>
    <property type="match status" value="1"/>
</dbReference>
<gene>
    <name evidence="4" type="ORF">QBC35DRAFT_469627</name>
</gene>
<evidence type="ECO:0000256" key="2">
    <source>
        <dbReference type="SAM" id="MobiDB-lite"/>
    </source>
</evidence>
<dbReference type="PANTHER" id="PTHR47655:SF3">
    <property type="entry name" value="ZN(II)2CYS6 TRANSCRIPTION FACTOR (EUROFUNG)"/>
    <property type="match status" value="1"/>
</dbReference>
<dbReference type="InterPro" id="IPR001138">
    <property type="entry name" value="Zn2Cys6_DnaBD"/>
</dbReference>
<evidence type="ECO:0000256" key="1">
    <source>
        <dbReference type="ARBA" id="ARBA00023242"/>
    </source>
</evidence>
<dbReference type="GO" id="GO:0000981">
    <property type="term" value="F:DNA-binding transcription factor activity, RNA polymerase II-specific"/>
    <property type="evidence" value="ECO:0007669"/>
    <property type="project" value="InterPro"/>
</dbReference>
<accession>A0AAN6X355</accession>
<dbReference type="CDD" id="cd00067">
    <property type="entry name" value="GAL4"/>
    <property type="match status" value="1"/>
</dbReference>
<sequence length="393" mass="42984">MESLPTPPNEDILRAQSTKTSQQHHHKTVKPVSVPKSSKRASSHGHPNSPGHDSHGSHSQHGQHGQLLDQRHKRVWKACERCRMKKTKCDGEFPCKRCKDDGLVCTAGVRKKTEYKQLPRGYAEVLENTQFALIATIHKLYAMVRNGQPWDLGEPDLNDRGQPVIHTIASKLNCIRPNLDVDLPIHAAFPEDEHGLTELARELEDHHNRQANALNSNSSRQPETDSGISNRVQRASSSASEDSVLDHDYRKVAFGGGGGGGGAASNLTMSPAVTMSPASLSYPDFDVAAATTSSATPSERFAPAGASQHSPTITADYSWMTRPTSTMDFPPPPPPFLAPNESYLDVDMLNQGLLESNFGVIKPHVLNCPNPEVMMGMGDPMMYPGYDAETLRM</sequence>
<keyword evidence="1" id="KW-0539">Nucleus</keyword>
<proteinExistence type="predicted"/>
<dbReference type="InterPro" id="IPR036864">
    <property type="entry name" value="Zn2-C6_fun-type_DNA-bd_sf"/>
</dbReference>
<name>A0AAN6X355_9PEZI</name>
<keyword evidence="5" id="KW-1185">Reference proteome</keyword>
<organism evidence="4 5">
    <name type="scientific">Podospora australis</name>
    <dbReference type="NCBI Taxonomy" id="1536484"/>
    <lineage>
        <taxon>Eukaryota</taxon>
        <taxon>Fungi</taxon>
        <taxon>Dikarya</taxon>
        <taxon>Ascomycota</taxon>
        <taxon>Pezizomycotina</taxon>
        <taxon>Sordariomycetes</taxon>
        <taxon>Sordariomycetidae</taxon>
        <taxon>Sordariales</taxon>
        <taxon>Podosporaceae</taxon>
        <taxon>Podospora</taxon>
    </lineage>
</organism>
<feature type="compositionally biased region" description="Low complexity" evidence="2">
    <location>
        <begin position="44"/>
        <end position="68"/>
    </location>
</feature>
<dbReference type="CDD" id="cd15486">
    <property type="entry name" value="ZIP_Sip4"/>
    <property type="match status" value="1"/>
</dbReference>
<dbReference type="Proteomes" id="UP001302126">
    <property type="component" value="Unassembled WGS sequence"/>
</dbReference>
<feature type="compositionally biased region" description="Polar residues" evidence="2">
    <location>
        <begin position="211"/>
        <end position="241"/>
    </location>
</feature>
<dbReference type="Pfam" id="PF00172">
    <property type="entry name" value="Zn_clus"/>
    <property type="match status" value="1"/>
</dbReference>
<feature type="region of interest" description="Disordered" evidence="2">
    <location>
        <begin position="1"/>
        <end position="69"/>
    </location>
</feature>
<reference evidence="4" key="2">
    <citation type="submission" date="2023-05" db="EMBL/GenBank/DDBJ databases">
        <authorList>
            <consortium name="Lawrence Berkeley National Laboratory"/>
            <person name="Steindorff A."/>
            <person name="Hensen N."/>
            <person name="Bonometti L."/>
            <person name="Westerberg I."/>
            <person name="Brannstrom I.O."/>
            <person name="Guillou S."/>
            <person name="Cros-Aarteil S."/>
            <person name="Calhoun S."/>
            <person name="Haridas S."/>
            <person name="Kuo A."/>
            <person name="Mondo S."/>
            <person name="Pangilinan J."/>
            <person name="Riley R."/>
            <person name="Labutti K."/>
            <person name="Andreopoulos B."/>
            <person name="Lipzen A."/>
            <person name="Chen C."/>
            <person name="Yanf M."/>
            <person name="Daum C."/>
            <person name="Ng V."/>
            <person name="Clum A."/>
            <person name="Ohm R."/>
            <person name="Martin F."/>
            <person name="Silar P."/>
            <person name="Natvig D."/>
            <person name="Lalanne C."/>
            <person name="Gautier V."/>
            <person name="Ament-Velasquez S.L."/>
            <person name="Kruys A."/>
            <person name="Hutchinson M.I."/>
            <person name="Powell A.J."/>
            <person name="Barry K."/>
            <person name="Miller A.N."/>
            <person name="Grigoriev I.V."/>
            <person name="Debuchy R."/>
            <person name="Gladieux P."/>
            <person name="Thoren M.H."/>
            <person name="Johannesson H."/>
        </authorList>
    </citation>
    <scope>NUCLEOTIDE SEQUENCE</scope>
    <source>
        <strain evidence="4">PSN309</strain>
    </source>
</reference>
<feature type="region of interest" description="Disordered" evidence="2">
    <location>
        <begin position="211"/>
        <end position="244"/>
    </location>
</feature>
<dbReference type="EMBL" id="MU864353">
    <property type="protein sequence ID" value="KAK4192761.1"/>
    <property type="molecule type" value="Genomic_DNA"/>
</dbReference>
<dbReference type="SMART" id="SM00066">
    <property type="entry name" value="GAL4"/>
    <property type="match status" value="1"/>
</dbReference>
<dbReference type="InterPro" id="IPR052783">
    <property type="entry name" value="Metabolic/Drug-Res_Regulator"/>
</dbReference>
<dbReference type="PANTHER" id="PTHR47655">
    <property type="entry name" value="QUINIC ACID UTILIZATION ACTIVATOR"/>
    <property type="match status" value="1"/>
</dbReference>
<reference evidence="4" key="1">
    <citation type="journal article" date="2023" name="Mol. Phylogenet. Evol.">
        <title>Genome-scale phylogeny and comparative genomics of the fungal order Sordariales.</title>
        <authorList>
            <person name="Hensen N."/>
            <person name="Bonometti L."/>
            <person name="Westerberg I."/>
            <person name="Brannstrom I.O."/>
            <person name="Guillou S."/>
            <person name="Cros-Aarteil S."/>
            <person name="Calhoun S."/>
            <person name="Haridas S."/>
            <person name="Kuo A."/>
            <person name="Mondo S."/>
            <person name="Pangilinan J."/>
            <person name="Riley R."/>
            <person name="LaButti K."/>
            <person name="Andreopoulos B."/>
            <person name="Lipzen A."/>
            <person name="Chen C."/>
            <person name="Yan M."/>
            <person name="Daum C."/>
            <person name="Ng V."/>
            <person name="Clum A."/>
            <person name="Steindorff A."/>
            <person name="Ohm R.A."/>
            <person name="Martin F."/>
            <person name="Silar P."/>
            <person name="Natvig D.O."/>
            <person name="Lalanne C."/>
            <person name="Gautier V."/>
            <person name="Ament-Velasquez S.L."/>
            <person name="Kruys A."/>
            <person name="Hutchinson M.I."/>
            <person name="Powell A.J."/>
            <person name="Barry K."/>
            <person name="Miller A.N."/>
            <person name="Grigoriev I.V."/>
            <person name="Debuchy R."/>
            <person name="Gladieux P."/>
            <person name="Hiltunen Thoren M."/>
            <person name="Johannesson H."/>
        </authorList>
    </citation>
    <scope>NUCLEOTIDE SEQUENCE</scope>
    <source>
        <strain evidence="4">PSN309</strain>
    </source>
</reference>
<protein>
    <recommendedName>
        <fullName evidence="3">Zn(2)-C6 fungal-type domain-containing protein</fullName>
    </recommendedName>
</protein>
<dbReference type="SUPFAM" id="SSF57701">
    <property type="entry name" value="Zn2/Cys6 DNA-binding domain"/>
    <property type="match status" value="1"/>
</dbReference>
<comment type="caution">
    <text evidence="4">The sequence shown here is derived from an EMBL/GenBank/DDBJ whole genome shotgun (WGS) entry which is preliminary data.</text>
</comment>
<dbReference type="AlphaFoldDB" id="A0AAN6X355"/>
<evidence type="ECO:0000259" key="3">
    <source>
        <dbReference type="PROSITE" id="PS50048"/>
    </source>
</evidence>
<feature type="domain" description="Zn(2)-C6 fungal-type" evidence="3">
    <location>
        <begin position="78"/>
        <end position="107"/>
    </location>
</feature>
<evidence type="ECO:0000313" key="4">
    <source>
        <dbReference type="EMBL" id="KAK4192761.1"/>
    </source>
</evidence>
<dbReference type="PROSITE" id="PS50048">
    <property type="entry name" value="ZN2_CY6_FUNGAL_2"/>
    <property type="match status" value="1"/>
</dbReference>